<dbReference type="PROSITE" id="PS50297">
    <property type="entry name" value="ANK_REP_REGION"/>
    <property type="match status" value="2"/>
</dbReference>
<keyword evidence="5" id="KW-1185">Reference proteome</keyword>
<evidence type="ECO:0000256" key="2">
    <source>
        <dbReference type="ARBA" id="ARBA00023043"/>
    </source>
</evidence>
<dbReference type="SMART" id="SM00248">
    <property type="entry name" value="ANK"/>
    <property type="match status" value="5"/>
</dbReference>
<dbReference type="Gene3D" id="1.25.40.20">
    <property type="entry name" value="Ankyrin repeat-containing domain"/>
    <property type="match status" value="1"/>
</dbReference>
<dbReference type="RefSeq" id="WP_165331366.1">
    <property type="nucleotide sequence ID" value="NZ_JAAKZW010000022.1"/>
</dbReference>
<dbReference type="SMART" id="SM00567">
    <property type="entry name" value="EZ_HEAT"/>
    <property type="match status" value="4"/>
</dbReference>
<comment type="caution">
    <text evidence="4">The sequence shown here is derived from an EMBL/GenBank/DDBJ whole genome shotgun (WGS) entry which is preliminary data.</text>
</comment>
<feature type="repeat" description="ANK" evidence="3">
    <location>
        <begin position="43"/>
        <end position="75"/>
    </location>
</feature>
<keyword evidence="2 3" id="KW-0040">ANK repeat</keyword>
<proteinExistence type="predicted"/>
<name>A0A6G4XGT6_9ACTN</name>
<protein>
    <submittedName>
        <fullName evidence="4">Uncharacterized protein</fullName>
    </submittedName>
</protein>
<dbReference type="Pfam" id="PF13646">
    <property type="entry name" value="HEAT_2"/>
    <property type="match status" value="2"/>
</dbReference>
<evidence type="ECO:0000313" key="5">
    <source>
        <dbReference type="Proteomes" id="UP000481109"/>
    </source>
</evidence>
<organism evidence="4 5">
    <name type="scientific">Streptomyces mesophilus</name>
    <dbReference type="NCBI Taxonomy" id="1775132"/>
    <lineage>
        <taxon>Bacteria</taxon>
        <taxon>Bacillati</taxon>
        <taxon>Actinomycetota</taxon>
        <taxon>Actinomycetes</taxon>
        <taxon>Kitasatosporales</taxon>
        <taxon>Streptomycetaceae</taxon>
        <taxon>Streptomyces</taxon>
    </lineage>
</organism>
<keyword evidence="1" id="KW-0677">Repeat</keyword>
<dbReference type="PANTHER" id="PTHR24189">
    <property type="entry name" value="MYOTROPHIN"/>
    <property type="match status" value="1"/>
</dbReference>
<dbReference type="InterPro" id="IPR004155">
    <property type="entry name" value="PBS_lyase_HEAT"/>
</dbReference>
<dbReference type="InterPro" id="IPR002110">
    <property type="entry name" value="Ankyrin_rpt"/>
</dbReference>
<dbReference type="InterPro" id="IPR050745">
    <property type="entry name" value="Multifunctional_regulatory"/>
</dbReference>
<dbReference type="EMBL" id="JAAKZW010000022">
    <property type="protein sequence ID" value="NGO75851.1"/>
    <property type="molecule type" value="Genomic_DNA"/>
</dbReference>
<dbReference type="PROSITE" id="PS50088">
    <property type="entry name" value="ANK_REPEAT"/>
    <property type="match status" value="2"/>
</dbReference>
<dbReference type="InterPro" id="IPR011989">
    <property type="entry name" value="ARM-like"/>
</dbReference>
<evidence type="ECO:0000256" key="1">
    <source>
        <dbReference type="ARBA" id="ARBA00022737"/>
    </source>
</evidence>
<dbReference type="SUPFAM" id="SSF48371">
    <property type="entry name" value="ARM repeat"/>
    <property type="match status" value="1"/>
</dbReference>
<dbReference type="AlphaFoldDB" id="A0A6G4XGT6"/>
<dbReference type="Proteomes" id="UP000481109">
    <property type="component" value="Unassembled WGS sequence"/>
</dbReference>
<evidence type="ECO:0000256" key="3">
    <source>
        <dbReference type="PROSITE-ProRule" id="PRU00023"/>
    </source>
</evidence>
<dbReference type="InterPro" id="IPR016024">
    <property type="entry name" value="ARM-type_fold"/>
</dbReference>
<dbReference type="SUPFAM" id="SSF48403">
    <property type="entry name" value="Ankyrin repeat"/>
    <property type="match status" value="1"/>
</dbReference>
<dbReference type="InterPro" id="IPR036770">
    <property type="entry name" value="Ankyrin_rpt-contain_sf"/>
</dbReference>
<evidence type="ECO:0000313" key="4">
    <source>
        <dbReference type="EMBL" id="NGO75851.1"/>
    </source>
</evidence>
<sequence length="523" mass="53660">MQNPHAPDQTTESALFSAVFDGDENTAVRLLRAGADPGAVDEDGESLLYLAAMNNRPGLVRLLLAAGADPARLSSGADLPLCGAACAGHHEVVRALLAAGAEPDQVEQGGFTALAWAVQLGHADTAEALLAAGADPERPGPDGVPPLVSAVRRGSFGTVRALLFHGARPTHEALTEARRRLATDIEAELRREVAAGADPAAVVVRRFPEYAGVTVSVEVLRPDGGGHGREQQTGHGAIATVLEHRLGVRAPFGELLDRALPFADPGNENWREAASELASRGDEVTYRTAAALTRDASALRRAFGAEVLGRLAHTAPAFAGRVLPLLVSAAERVRADGAVGGATVDGTGGGATLAGTEGGATVLARTLVRALSEPGDPSALPAVLPFAGHADAGVRSAAAASLHALGPDADESAVRTLAHLANDPDPVVRNRAAIALSWCDSDSMEVRESLAALLADHDPATAAEAARGLARRGDPRAVDALARLLTHGEPGSAAYDTATEAVDEVGDERARAVLRGTFPRLGT</sequence>
<dbReference type="Pfam" id="PF12796">
    <property type="entry name" value="Ank_2"/>
    <property type="match status" value="2"/>
</dbReference>
<reference evidence="4 5" key="1">
    <citation type="submission" date="2020-02" db="EMBL/GenBank/DDBJ databases">
        <title>Whole-genome analyses of novel actinobacteria.</title>
        <authorList>
            <person name="Sahin N."/>
            <person name="Tokatli A."/>
        </authorList>
    </citation>
    <scope>NUCLEOTIDE SEQUENCE [LARGE SCALE GENOMIC DNA]</scope>
    <source>
        <strain evidence="4 5">YC504</strain>
    </source>
</reference>
<dbReference type="Gene3D" id="1.25.10.10">
    <property type="entry name" value="Leucine-rich Repeat Variant"/>
    <property type="match status" value="1"/>
</dbReference>
<gene>
    <name evidence="4" type="ORF">G6045_09225</name>
</gene>
<accession>A0A6G4XGT6</accession>
<feature type="repeat" description="ANK" evidence="3">
    <location>
        <begin position="109"/>
        <end position="141"/>
    </location>
</feature>
<dbReference type="PANTHER" id="PTHR24189:SF50">
    <property type="entry name" value="ANKYRIN REPEAT AND SOCS BOX PROTEIN 2"/>
    <property type="match status" value="1"/>
</dbReference>